<organism evidence="1 2">
    <name type="scientific">Vitis vinifera</name>
    <name type="common">Grape</name>
    <dbReference type="NCBI Taxonomy" id="29760"/>
    <lineage>
        <taxon>Eukaryota</taxon>
        <taxon>Viridiplantae</taxon>
        <taxon>Streptophyta</taxon>
        <taxon>Embryophyta</taxon>
        <taxon>Tracheophyta</taxon>
        <taxon>Spermatophyta</taxon>
        <taxon>Magnoliopsida</taxon>
        <taxon>eudicotyledons</taxon>
        <taxon>Gunneridae</taxon>
        <taxon>Pentapetalae</taxon>
        <taxon>rosids</taxon>
        <taxon>Vitales</taxon>
        <taxon>Vitaceae</taxon>
        <taxon>Viteae</taxon>
        <taxon>Vitis</taxon>
    </lineage>
</organism>
<dbReference type="Proteomes" id="UP000288805">
    <property type="component" value="Unassembled WGS sequence"/>
</dbReference>
<name>A0A438HML8_VITVI</name>
<proteinExistence type="predicted"/>
<protein>
    <recommendedName>
        <fullName evidence="3">Reverse transcriptase domain-containing protein</fullName>
    </recommendedName>
</protein>
<gene>
    <name evidence="1" type="ORF">CK203_033421</name>
</gene>
<dbReference type="PANTHER" id="PTHR46890">
    <property type="entry name" value="NON-LTR RETROLELEMENT REVERSE TRANSCRIPTASE-LIKE PROTEIN-RELATED"/>
    <property type="match status" value="1"/>
</dbReference>
<accession>A0A438HML8</accession>
<evidence type="ECO:0000313" key="1">
    <source>
        <dbReference type="EMBL" id="RVW85677.1"/>
    </source>
</evidence>
<evidence type="ECO:0000313" key="2">
    <source>
        <dbReference type="Proteomes" id="UP000288805"/>
    </source>
</evidence>
<dbReference type="EMBL" id="QGNW01000201">
    <property type="protein sequence ID" value="RVW85677.1"/>
    <property type="molecule type" value="Genomic_DNA"/>
</dbReference>
<sequence length="262" mass="29415">MSRGLICSLGVRRFLEWGIVDLRGAAGGIVVFWDNRVLELVGLEAGMFSISCHFKNCKDGFSWTLLRCPEEHNRRGSLNSDMRIFFEFLVNEGWDSRLSGSIQCLLPRLVSNHFPVLLDGREDNEIKEGVEPFSKEEVFGALLGCSGDKAPRPDGFYVSFCSRGLRQGDPLSPYLFVIAMEMFSCFLKRAVQWGNKEKKEGVGVLGEVREIYGVGLWKGIRMDWNIVAIDKEAWVVDIWDPLAEGVQGDGTLVSQDPLMIGR</sequence>
<dbReference type="PANTHER" id="PTHR46890:SF50">
    <property type="entry name" value="RNA-DIRECTED DNA POLYMERASE, EUKARYOTA, REVERSE TRANSCRIPTASE ZINC-BINDING DOMAIN PROTEIN-RELATED"/>
    <property type="match status" value="1"/>
</dbReference>
<comment type="caution">
    <text evidence="1">The sequence shown here is derived from an EMBL/GenBank/DDBJ whole genome shotgun (WGS) entry which is preliminary data.</text>
</comment>
<reference evidence="1 2" key="1">
    <citation type="journal article" date="2018" name="PLoS Genet.">
        <title>Population sequencing reveals clonal diversity and ancestral inbreeding in the grapevine cultivar Chardonnay.</title>
        <authorList>
            <person name="Roach M.J."/>
            <person name="Johnson D.L."/>
            <person name="Bohlmann J."/>
            <person name="van Vuuren H.J."/>
            <person name="Jones S.J."/>
            <person name="Pretorius I.S."/>
            <person name="Schmidt S.A."/>
            <person name="Borneman A.R."/>
        </authorList>
    </citation>
    <scope>NUCLEOTIDE SEQUENCE [LARGE SCALE GENOMIC DNA]</scope>
    <source>
        <strain evidence="2">cv. Chardonnay</strain>
        <tissue evidence="1">Leaf</tissue>
    </source>
</reference>
<dbReference type="InterPro" id="IPR052343">
    <property type="entry name" value="Retrotransposon-Effector_Assoc"/>
</dbReference>
<evidence type="ECO:0008006" key="3">
    <source>
        <dbReference type="Google" id="ProtNLM"/>
    </source>
</evidence>
<dbReference type="AlphaFoldDB" id="A0A438HML8"/>